<dbReference type="Gene3D" id="3.10.450.50">
    <property type="match status" value="1"/>
</dbReference>
<reference evidence="2 3" key="1">
    <citation type="submission" date="2020-04" db="EMBL/GenBank/DDBJ databases">
        <title>Usitatibacter rugosus gen. nov., sp. nov. and Usitatibacter palustris sp. nov., novel members of Usitatibacteraceae fam. nov. within the order Nitrosomonadales isolated from soil.</title>
        <authorList>
            <person name="Huber K.J."/>
            <person name="Neumann-Schaal M."/>
            <person name="Geppert A."/>
            <person name="Luckner M."/>
            <person name="Wanner G."/>
            <person name="Overmann J."/>
        </authorList>
    </citation>
    <scope>NUCLEOTIDE SEQUENCE [LARGE SCALE GENOMIC DNA]</scope>
    <source>
        <strain evidence="2 3">Swamp67</strain>
    </source>
</reference>
<dbReference type="InterPro" id="IPR032710">
    <property type="entry name" value="NTF2-like_dom_sf"/>
</dbReference>
<name>A0A6M4H8Z9_9PROT</name>
<dbReference type="Proteomes" id="UP000503096">
    <property type="component" value="Chromosome"/>
</dbReference>
<dbReference type="RefSeq" id="WP_171161589.1">
    <property type="nucleotide sequence ID" value="NZ_CP053073.1"/>
</dbReference>
<gene>
    <name evidence="2" type="ORF">DSM104440_01669</name>
</gene>
<evidence type="ECO:0000313" key="2">
    <source>
        <dbReference type="EMBL" id="QJR14854.1"/>
    </source>
</evidence>
<dbReference type="KEGG" id="upl:DSM104440_01669"/>
<feature type="domain" description="DUF4440" evidence="1">
    <location>
        <begin position="18"/>
        <end position="121"/>
    </location>
</feature>
<proteinExistence type="predicted"/>
<organism evidence="2 3">
    <name type="scientific">Usitatibacter palustris</name>
    <dbReference type="NCBI Taxonomy" id="2732487"/>
    <lineage>
        <taxon>Bacteria</taxon>
        <taxon>Pseudomonadati</taxon>
        <taxon>Pseudomonadota</taxon>
        <taxon>Betaproteobacteria</taxon>
        <taxon>Nitrosomonadales</taxon>
        <taxon>Usitatibacteraceae</taxon>
        <taxon>Usitatibacter</taxon>
    </lineage>
</organism>
<dbReference type="SUPFAM" id="SSF54427">
    <property type="entry name" value="NTF2-like"/>
    <property type="match status" value="1"/>
</dbReference>
<keyword evidence="3" id="KW-1185">Reference proteome</keyword>
<protein>
    <recommendedName>
        <fullName evidence="1">DUF4440 domain-containing protein</fullName>
    </recommendedName>
</protein>
<dbReference type="InterPro" id="IPR027843">
    <property type="entry name" value="DUF4440"/>
</dbReference>
<evidence type="ECO:0000259" key="1">
    <source>
        <dbReference type="Pfam" id="PF14534"/>
    </source>
</evidence>
<dbReference type="Pfam" id="PF14534">
    <property type="entry name" value="DUF4440"/>
    <property type="match status" value="1"/>
</dbReference>
<dbReference type="EMBL" id="CP053073">
    <property type="protein sequence ID" value="QJR14854.1"/>
    <property type="molecule type" value="Genomic_DNA"/>
</dbReference>
<dbReference type="AlphaFoldDB" id="A0A6M4H8Z9"/>
<dbReference type="InParanoid" id="A0A6M4H8Z9"/>
<accession>A0A6M4H8Z9</accession>
<sequence length="133" mass="15171">MINHENQSASHASREDHLRHIERSRLKALVDRDVALAQQLHSPEFQLVTPGGGSFTREQYLGKVEKGTLRYLRWEPGPIAVRMHDTSAVLRYQATLELEGGAAPFQCWHIDTYELRDSHWEVVWSQATKVAPG</sequence>
<evidence type="ECO:0000313" key="3">
    <source>
        <dbReference type="Proteomes" id="UP000503096"/>
    </source>
</evidence>